<organism evidence="1 2">
    <name type="scientific">Mucilaginibacter frigoritolerans</name>
    <dbReference type="NCBI Taxonomy" id="652788"/>
    <lineage>
        <taxon>Bacteria</taxon>
        <taxon>Pseudomonadati</taxon>
        <taxon>Bacteroidota</taxon>
        <taxon>Sphingobacteriia</taxon>
        <taxon>Sphingobacteriales</taxon>
        <taxon>Sphingobacteriaceae</taxon>
        <taxon>Mucilaginibacter</taxon>
    </lineage>
</organism>
<gene>
    <name evidence="1" type="ORF">JN11_04226</name>
</gene>
<dbReference type="Proteomes" id="UP000317010">
    <property type="component" value="Unassembled WGS sequence"/>
</dbReference>
<keyword evidence="2" id="KW-1185">Reference proteome</keyword>
<dbReference type="InterPro" id="IPR042099">
    <property type="entry name" value="ANL_N_sf"/>
</dbReference>
<sequence length="388" mass="44520">MNDQHLSDYYAIARASSLFNSFYADYPDYYDAPILDKKVLIKLLDAHFDLQNEARGVYLVRSGGSTQKPLVFPVDIEENLEQRKVLARALTNDHIFSPNTIALNMFGYMDMYRTAAILDDILEKCQATTLAVSANVKYEDAYDTALHFKPNFIFGTPSKLFLFAQHLKKNGQKLLIKNLLFAGEFLLPSYIQVFKEYLGTTNIYSIYGSAETGIWAWSDYSNNPSLFKVIDGLLTEIINPDADGYGNILVTNLFRKRFPVFRYSLGDVGRLITINGINYLELKTREKGSFTLYESNYSLDDFKDVLEDADNFQIQLLTNSDLHVEVKFMLLKDLPEPEIKQFEVAKLKQVQDVLGYKLRHLHVLAGKELDFYTDRVTCKTPLIADFRR</sequence>
<dbReference type="OrthoDB" id="580775at2"/>
<evidence type="ECO:0000313" key="1">
    <source>
        <dbReference type="EMBL" id="TWI95951.1"/>
    </source>
</evidence>
<comment type="caution">
    <text evidence="1">The sequence shown here is derived from an EMBL/GenBank/DDBJ whole genome shotgun (WGS) entry which is preliminary data.</text>
</comment>
<dbReference type="SUPFAM" id="SSF56801">
    <property type="entry name" value="Acetyl-CoA synthetase-like"/>
    <property type="match status" value="1"/>
</dbReference>
<name>A0A562TQS1_9SPHI</name>
<accession>A0A562TQS1</accession>
<dbReference type="AlphaFoldDB" id="A0A562TQS1"/>
<dbReference type="PANTHER" id="PTHR43845:SF1">
    <property type="entry name" value="BLR5969 PROTEIN"/>
    <property type="match status" value="1"/>
</dbReference>
<dbReference type="RefSeq" id="WP_144915732.1">
    <property type="nucleotide sequence ID" value="NZ_VLLI01000014.1"/>
</dbReference>
<keyword evidence="1" id="KW-0436">Ligase</keyword>
<dbReference type="Gene3D" id="3.40.50.12780">
    <property type="entry name" value="N-terminal domain of ligase-like"/>
    <property type="match status" value="1"/>
</dbReference>
<dbReference type="EMBL" id="VLLI01000014">
    <property type="protein sequence ID" value="TWI95951.1"/>
    <property type="molecule type" value="Genomic_DNA"/>
</dbReference>
<reference evidence="1 2" key="1">
    <citation type="submission" date="2019-07" db="EMBL/GenBank/DDBJ databases">
        <title>Genomic Encyclopedia of Archaeal and Bacterial Type Strains, Phase II (KMG-II): from individual species to whole genera.</title>
        <authorList>
            <person name="Goeker M."/>
        </authorList>
    </citation>
    <scope>NUCLEOTIDE SEQUENCE [LARGE SCALE GENOMIC DNA]</scope>
    <source>
        <strain evidence="1 2">ATCC BAA-1854</strain>
    </source>
</reference>
<dbReference type="GO" id="GO:0016874">
    <property type="term" value="F:ligase activity"/>
    <property type="evidence" value="ECO:0007669"/>
    <property type="project" value="UniProtKB-KW"/>
</dbReference>
<protein>
    <submittedName>
        <fullName evidence="1">Phenylacetate-CoA ligase</fullName>
    </submittedName>
</protein>
<dbReference type="PANTHER" id="PTHR43845">
    <property type="entry name" value="BLR5969 PROTEIN"/>
    <property type="match status" value="1"/>
</dbReference>
<evidence type="ECO:0000313" key="2">
    <source>
        <dbReference type="Proteomes" id="UP000317010"/>
    </source>
</evidence>
<proteinExistence type="predicted"/>